<keyword evidence="3" id="KW-1185">Reference proteome</keyword>
<feature type="chain" id="PRO_5045802993" evidence="1">
    <location>
        <begin position="23"/>
        <end position="158"/>
    </location>
</feature>
<dbReference type="SUPFAM" id="SSF110087">
    <property type="entry name" value="DR1885-like metal-binding protein"/>
    <property type="match status" value="1"/>
</dbReference>
<dbReference type="Gene3D" id="2.60.40.1890">
    <property type="entry name" value="PCu(A)C copper chaperone"/>
    <property type="match status" value="1"/>
</dbReference>
<dbReference type="Pfam" id="PF04314">
    <property type="entry name" value="PCuAC"/>
    <property type="match status" value="1"/>
</dbReference>
<dbReference type="Proteomes" id="UP001237448">
    <property type="component" value="Unassembled WGS sequence"/>
</dbReference>
<feature type="signal peptide" evidence="1">
    <location>
        <begin position="1"/>
        <end position="22"/>
    </location>
</feature>
<comment type="caution">
    <text evidence="2">The sequence shown here is derived from an EMBL/GenBank/DDBJ whole genome shotgun (WGS) entry which is preliminary data.</text>
</comment>
<reference evidence="2 3" key="1">
    <citation type="submission" date="2023-07" db="EMBL/GenBank/DDBJ databases">
        <title>Genomic Encyclopedia of Type Strains, Phase IV (KMG-IV): sequencing the most valuable type-strain genomes for metagenomic binning, comparative biology and taxonomic classification.</title>
        <authorList>
            <person name="Goeker M."/>
        </authorList>
    </citation>
    <scope>NUCLEOTIDE SEQUENCE [LARGE SCALE GENOMIC DNA]</scope>
    <source>
        <strain evidence="2 3">DSM 5896</strain>
    </source>
</reference>
<proteinExistence type="predicted"/>
<dbReference type="InterPro" id="IPR036182">
    <property type="entry name" value="PCuAC_sf"/>
</dbReference>
<evidence type="ECO:0000313" key="3">
    <source>
        <dbReference type="Proteomes" id="UP001237448"/>
    </source>
</evidence>
<dbReference type="EMBL" id="JAUSVK010000001">
    <property type="protein sequence ID" value="MDQ0395125.1"/>
    <property type="molecule type" value="Genomic_DNA"/>
</dbReference>
<dbReference type="PANTHER" id="PTHR36302:SF1">
    <property type="entry name" value="COPPER CHAPERONE PCU(A)C"/>
    <property type="match status" value="1"/>
</dbReference>
<dbReference type="PANTHER" id="PTHR36302">
    <property type="entry name" value="BLR7088 PROTEIN"/>
    <property type="match status" value="1"/>
</dbReference>
<gene>
    <name evidence="2" type="ORF">J3R73_004917</name>
</gene>
<sequence>MHIPSLLGAAALTATLAGSALAADFKAGNLVIHDPWTRATPRGAPVAGGYAVIENTGDQPDSLTGGSFSASSGFSIHQMTMKDGVMSMGPVEGGLEIPAHGSVKLDPSGFHLMFTGLTRQLKRHETVGGTLVFKNAGTVSVDYAVGSIGARGPEHSGH</sequence>
<organism evidence="2 3">
    <name type="scientific">Labrys monachus</name>
    <dbReference type="NCBI Taxonomy" id="217067"/>
    <lineage>
        <taxon>Bacteria</taxon>
        <taxon>Pseudomonadati</taxon>
        <taxon>Pseudomonadota</taxon>
        <taxon>Alphaproteobacteria</taxon>
        <taxon>Hyphomicrobiales</taxon>
        <taxon>Xanthobacteraceae</taxon>
        <taxon>Labrys</taxon>
    </lineage>
</organism>
<dbReference type="InterPro" id="IPR007410">
    <property type="entry name" value="LpqE-like"/>
</dbReference>
<evidence type="ECO:0000313" key="2">
    <source>
        <dbReference type="EMBL" id="MDQ0395125.1"/>
    </source>
</evidence>
<dbReference type="InterPro" id="IPR058248">
    <property type="entry name" value="Lxx211020-like"/>
</dbReference>
<keyword evidence="1" id="KW-0732">Signal</keyword>
<accession>A0ABU0FKJ1</accession>
<evidence type="ECO:0000256" key="1">
    <source>
        <dbReference type="SAM" id="SignalP"/>
    </source>
</evidence>
<name>A0ABU0FKJ1_9HYPH</name>
<protein>
    <submittedName>
        <fullName evidence="2">Copper(I)-binding protein</fullName>
    </submittedName>
</protein>
<dbReference type="RefSeq" id="WP_307433479.1">
    <property type="nucleotide sequence ID" value="NZ_JAUSVK010000001.1"/>
</dbReference>